<dbReference type="EMBL" id="WNDQ01000014">
    <property type="protein sequence ID" value="KAF1022209.1"/>
    <property type="molecule type" value="Genomic_DNA"/>
</dbReference>
<protein>
    <recommendedName>
        <fullName evidence="2">7TM-DISM receptor extracellular domain-containing protein</fullName>
    </recommendedName>
</protein>
<feature type="transmembrane region" description="Helical" evidence="1">
    <location>
        <begin position="233"/>
        <end position="255"/>
    </location>
</feature>
<proteinExistence type="predicted"/>
<comment type="caution">
    <text evidence="3">The sequence shown here is derived from an EMBL/GenBank/DDBJ whole genome shotgun (WGS) entry which is preliminary data.</text>
</comment>
<keyword evidence="1" id="KW-0472">Membrane</keyword>
<sequence length="435" mass="48693">MAGEVLLNGSLLWRDQQLQEPLSRSWNMPRAWVLPLSALTPGVNVLHVRVVGVAAQTPGLGPVVLGEPWAVFDGQEKRWWRQRTLFEINLVVSATLGLVFFWIWLGRRSEQAYGWYAIVSILWVLFAANILATTPWPFGDTLTAARFNAVALLGYAASFCMFVLRFAERSFPRAERLLWGTAGLTALAVCLAGPADLRVLLGVGSLLAGLLFLACCLWLPWQAWRTRDRLQTLLAGCLLLYGFVVVHDSLILYWLMDAYPLAPFSALVSTCIMSFVLGRRLAQSMHRIDHFNDELRDEVRRARHALTLTLEQQHRLALENTRLQERLGLAHDLHDGLGGSLVQAIAWLEQDRQPVDTARMVSLLKLLRNDLRQVVDHGSSAGMVVPETPGLWLAPVRRRFASLFESLGMQSQWQLPPTWPAAPTAAPCLALTRVI</sequence>
<feature type="transmembrane region" description="Helical" evidence="1">
    <location>
        <begin position="176"/>
        <end position="195"/>
    </location>
</feature>
<dbReference type="Proteomes" id="UP000461670">
    <property type="component" value="Unassembled WGS sequence"/>
</dbReference>
<evidence type="ECO:0000313" key="4">
    <source>
        <dbReference type="Proteomes" id="UP000461670"/>
    </source>
</evidence>
<dbReference type="AlphaFoldDB" id="A0A7V8FQ50"/>
<keyword evidence="1" id="KW-0812">Transmembrane</keyword>
<dbReference type="InterPro" id="IPR011623">
    <property type="entry name" value="7TMR_DISM_rcpt_extracell_dom1"/>
</dbReference>
<feature type="transmembrane region" description="Helical" evidence="1">
    <location>
        <begin position="88"/>
        <end position="106"/>
    </location>
</feature>
<feature type="transmembrane region" description="Helical" evidence="1">
    <location>
        <begin position="113"/>
        <end position="132"/>
    </location>
</feature>
<gene>
    <name evidence="3" type="ORF">GAK30_01354</name>
</gene>
<feature type="transmembrane region" description="Helical" evidence="1">
    <location>
        <begin position="144"/>
        <end position="164"/>
    </location>
</feature>
<evidence type="ECO:0000259" key="2">
    <source>
        <dbReference type="Pfam" id="PF07695"/>
    </source>
</evidence>
<keyword evidence="1" id="KW-1133">Transmembrane helix</keyword>
<reference evidence="4" key="1">
    <citation type="journal article" date="2020" name="MBio">
        <title>Horizontal gene transfer to a defensive symbiont with a reduced genome amongst a multipartite beetle microbiome.</title>
        <authorList>
            <person name="Waterworth S.C."/>
            <person name="Florez L.V."/>
            <person name="Rees E.R."/>
            <person name="Hertweck C."/>
            <person name="Kaltenpoth M."/>
            <person name="Kwan J.C."/>
        </authorList>
    </citation>
    <scope>NUCLEOTIDE SEQUENCE [LARGE SCALE GENOMIC DNA]</scope>
</reference>
<evidence type="ECO:0000256" key="1">
    <source>
        <dbReference type="SAM" id="Phobius"/>
    </source>
</evidence>
<organism evidence="3 4">
    <name type="scientific">Paracidovorax wautersii</name>
    <dbReference type="NCBI Taxonomy" id="1177982"/>
    <lineage>
        <taxon>Bacteria</taxon>
        <taxon>Pseudomonadati</taxon>
        <taxon>Pseudomonadota</taxon>
        <taxon>Betaproteobacteria</taxon>
        <taxon>Burkholderiales</taxon>
        <taxon>Comamonadaceae</taxon>
        <taxon>Paracidovorax</taxon>
    </lineage>
</organism>
<accession>A0A7V8FQ50</accession>
<evidence type="ECO:0000313" key="3">
    <source>
        <dbReference type="EMBL" id="KAF1022209.1"/>
    </source>
</evidence>
<dbReference type="Pfam" id="PF07695">
    <property type="entry name" value="7TMR-DISM_7TM"/>
    <property type="match status" value="1"/>
</dbReference>
<feature type="transmembrane region" description="Helical" evidence="1">
    <location>
        <begin position="201"/>
        <end position="221"/>
    </location>
</feature>
<name>A0A7V8FQ50_9BURK</name>
<feature type="transmembrane region" description="Helical" evidence="1">
    <location>
        <begin position="261"/>
        <end position="278"/>
    </location>
</feature>
<feature type="domain" description="7TM-DISM receptor extracellular" evidence="2">
    <location>
        <begin position="94"/>
        <end position="279"/>
    </location>
</feature>